<evidence type="ECO:0000256" key="1">
    <source>
        <dbReference type="PROSITE-ProRule" id="PRU01193"/>
    </source>
</evidence>
<dbReference type="EMBL" id="CP036263">
    <property type="protein sequence ID" value="QDT00492.1"/>
    <property type="molecule type" value="Genomic_DNA"/>
</dbReference>
<dbReference type="Pfam" id="PF01595">
    <property type="entry name" value="CNNM"/>
    <property type="match status" value="1"/>
</dbReference>
<keyword evidence="1 2" id="KW-0472">Membrane</keyword>
<reference evidence="4 5" key="1">
    <citation type="submission" date="2019-02" db="EMBL/GenBank/DDBJ databases">
        <title>Deep-cultivation of Planctomycetes and their phenomic and genomic characterization uncovers novel biology.</title>
        <authorList>
            <person name="Wiegand S."/>
            <person name="Jogler M."/>
            <person name="Boedeker C."/>
            <person name="Pinto D."/>
            <person name="Vollmers J."/>
            <person name="Rivas-Marin E."/>
            <person name="Kohn T."/>
            <person name="Peeters S.H."/>
            <person name="Heuer A."/>
            <person name="Rast P."/>
            <person name="Oberbeckmann S."/>
            <person name="Bunk B."/>
            <person name="Jeske O."/>
            <person name="Meyerdierks A."/>
            <person name="Storesund J.E."/>
            <person name="Kallscheuer N."/>
            <person name="Luecker S."/>
            <person name="Lage O.M."/>
            <person name="Pohl T."/>
            <person name="Merkel B.J."/>
            <person name="Hornburger P."/>
            <person name="Mueller R.-W."/>
            <person name="Bruemmer F."/>
            <person name="Labrenz M."/>
            <person name="Spormann A.M."/>
            <person name="Op den Camp H."/>
            <person name="Overmann J."/>
            <person name="Amann R."/>
            <person name="Jetten M.S.M."/>
            <person name="Mascher T."/>
            <person name="Medema M.H."/>
            <person name="Devos D.P."/>
            <person name="Kaster A.-K."/>
            <person name="Ovreas L."/>
            <person name="Rohde M."/>
            <person name="Galperin M.Y."/>
            <person name="Jogler C."/>
        </authorList>
    </citation>
    <scope>NUCLEOTIDE SEQUENCE [LARGE SCALE GENOMIC DNA]</scope>
    <source>
        <strain evidence="4 5">HG15A2</strain>
    </source>
</reference>
<dbReference type="PANTHER" id="PTHR43099">
    <property type="entry name" value="UPF0053 PROTEIN YRKA"/>
    <property type="match status" value="1"/>
</dbReference>
<feature type="domain" description="CNNM transmembrane" evidence="3">
    <location>
        <begin position="1"/>
        <end position="188"/>
    </location>
</feature>
<gene>
    <name evidence="4" type="ORF">HG15A2_38300</name>
</gene>
<dbReference type="Proteomes" id="UP000319852">
    <property type="component" value="Chromosome"/>
</dbReference>
<dbReference type="InterPro" id="IPR051676">
    <property type="entry name" value="UPF0053_domain"/>
</dbReference>
<feature type="transmembrane region" description="Helical" evidence="2">
    <location>
        <begin position="56"/>
        <end position="77"/>
    </location>
</feature>
<keyword evidence="5" id="KW-1185">Reference proteome</keyword>
<accession>A0A517N023</accession>
<dbReference type="OrthoDB" id="274143at2"/>
<name>A0A517N023_9BACT</name>
<dbReference type="InterPro" id="IPR002550">
    <property type="entry name" value="CNNM"/>
</dbReference>
<keyword evidence="1 2" id="KW-1133">Transmembrane helix</keyword>
<evidence type="ECO:0000313" key="4">
    <source>
        <dbReference type="EMBL" id="QDT00492.1"/>
    </source>
</evidence>
<evidence type="ECO:0000256" key="2">
    <source>
        <dbReference type="SAM" id="Phobius"/>
    </source>
</evidence>
<dbReference type="Gene3D" id="3.10.580.10">
    <property type="entry name" value="CBS-domain"/>
    <property type="match status" value="1"/>
</dbReference>
<keyword evidence="1 2" id="KW-0812">Transmembrane</keyword>
<dbReference type="InterPro" id="IPR046342">
    <property type="entry name" value="CBS_dom_sf"/>
</dbReference>
<dbReference type="Gene3D" id="3.90.1280.20">
    <property type="match status" value="1"/>
</dbReference>
<evidence type="ECO:0000313" key="5">
    <source>
        <dbReference type="Proteomes" id="UP000319852"/>
    </source>
</evidence>
<proteinExistence type="predicted"/>
<feature type="transmembrane region" description="Helical" evidence="2">
    <location>
        <begin position="89"/>
        <end position="106"/>
    </location>
</feature>
<dbReference type="KEGG" id="amob:HG15A2_38300"/>
<feature type="transmembrane region" description="Helical" evidence="2">
    <location>
        <begin position="126"/>
        <end position="147"/>
    </location>
</feature>
<sequence>MILALVLFIVGLLLSAFFSGTETGFYRMTRLRLVIDGLQGDRASKAMLWLANRPSLFIATALVGNNLANYVTSLAVVMGTQRLIPNGGTITDLLSPIVIAPVIFILGELLPKNLFYDAPNRLLRRFTPGLVLCTILFAPATLLLWALSQLLKMLSKTTPQELRLRLARREISQLVEEGHEAGILRPVQRTLAQEMLSVAAQPIATFAIAGSRNMRLTTDMSKSDALKLAQRHSRTLLPVEDVKQSRKLVGYIRTADLFINNEKGLPAALPMLELQADETYLSAMHKFSEAEDALGHVVDDDGNTVGFVTGRELRMALFKS</sequence>
<dbReference type="PANTHER" id="PTHR43099:SF5">
    <property type="entry name" value="HLYC_CORC FAMILY TRANSPORTER"/>
    <property type="match status" value="1"/>
</dbReference>
<evidence type="ECO:0000259" key="3">
    <source>
        <dbReference type="PROSITE" id="PS51846"/>
    </source>
</evidence>
<dbReference type="AlphaFoldDB" id="A0A517N023"/>
<dbReference type="PROSITE" id="PS51846">
    <property type="entry name" value="CNNM"/>
    <property type="match status" value="1"/>
</dbReference>
<dbReference type="SUPFAM" id="SSF54631">
    <property type="entry name" value="CBS-domain pair"/>
    <property type="match status" value="1"/>
</dbReference>
<dbReference type="RefSeq" id="WP_145062036.1">
    <property type="nucleotide sequence ID" value="NZ_CP036263.1"/>
</dbReference>
<organism evidence="4 5">
    <name type="scientific">Adhaeretor mobilis</name>
    <dbReference type="NCBI Taxonomy" id="1930276"/>
    <lineage>
        <taxon>Bacteria</taxon>
        <taxon>Pseudomonadati</taxon>
        <taxon>Planctomycetota</taxon>
        <taxon>Planctomycetia</taxon>
        <taxon>Pirellulales</taxon>
        <taxon>Lacipirellulaceae</taxon>
        <taxon>Adhaeretor</taxon>
    </lineage>
</organism>
<protein>
    <recommendedName>
        <fullName evidence="3">CNNM transmembrane domain-containing protein</fullName>
    </recommendedName>
</protein>
<dbReference type="GO" id="GO:0016020">
    <property type="term" value="C:membrane"/>
    <property type="evidence" value="ECO:0007669"/>
    <property type="project" value="UniProtKB-UniRule"/>
</dbReference>